<keyword evidence="2" id="KW-1133">Transmembrane helix</keyword>
<dbReference type="AlphaFoldDB" id="A0A917WK64"/>
<keyword evidence="4" id="KW-1185">Reference proteome</keyword>
<feature type="transmembrane region" description="Helical" evidence="2">
    <location>
        <begin position="83"/>
        <end position="103"/>
    </location>
</feature>
<gene>
    <name evidence="3" type="ORF">GCM10011594_32370</name>
</gene>
<accession>A0A917WK64</accession>
<sequence>MDPTADPTVPPAGGGGTGGINFNQFRPSNEGLTQLDIWKVIANILMYVGYGGAFLAFLIGLIMWGVGHKIGGRHVLDEGKTTIIRAIAVGMILGSAGAIWTWVVSQ</sequence>
<feature type="transmembrane region" description="Helical" evidence="2">
    <location>
        <begin position="40"/>
        <end position="62"/>
    </location>
</feature>
<keyword evidence="2" id="KW-0812">Transmembrane</keyword>
<organism evidence="3 4">
    <name type="scientific">Nakamurella endophytica</name>
    <dbReference type="NCBI Taxonomy" id="1748367"/>
    <lineage>
        <taxon>Bacteria</taxon>
        <taxon>Bacillati</taxon>
        <taxon>Actinomycetota</taxon>
        <taxon>Actinomycetes</taxon>
        <taxon>Nakamurellales</taxon>
        <taxon>Nakamurellaceae</taxon>
        <taxon>Nakamurella</taxon>
    </lineage>
</organism>
<evidence type="ECO:0000313" key="4">
    <source>
        <dbReference type="Proteomes" id="UP000655208"/>
    </source>
</evidence>
<protein>
    <submittedName>
        <fullName evidence="3">Uncharacterized protein</fullName>
    </submittedName>
</protein>
<dbReference type="Proteomes" id="UP000655208">
    <property type="component" value="Unassembled WGS sequence"/>
</dbReference>
<reference evidence="3" key="1">
    <citation type="journal article" date="2014" name="Int. J. Syst. Evol. Microbiol.">
        <title>Complete genome sequence of Corynebacterium casei LMG S-19264T (=DSM 44701T), isolated from a smear-ripened cheese.</title>
        <authorList>
            <consortium name="US DOE Joint Genome Institute (JGI-PGF)"/>
            <person name="Walter F."/>
            <person name="Albersmeier A."/>
            <person name="Kalinowski J."/>
            <person name="Ruckert C."/>
        </authorList>
    </citation>
    <scope>NUCLEOTIDE SEQUENCE</scope>
    <source>
        <strain evidence="3">CGMCC 4.7308</strain>
    </source>
</reference>
<reference evidence="3" key="2">
    <citation type="submission" date="2020-09" db="EMBL/GenBank/DDBJ databases">
        <authorList>
            <person name="Sun Q."/>
            <person name="Zhou Y."/>
        </authorList>
    </citation>
    <scope>NUCLEOTIDE SEQUENCE</scope>
    <source>
        <strain evidence="3">CGMCC 4.7308</strain>
    </source>
</reference>
<evidence type="ECO:0000313" key="3">
    <source>
        <dbReference type="EMBL" id="GGM09986.1"/>
    </source>
</evidence>
<feature type="region of interest" description="Disordered" evidence="1">
    <location>
        <begin position="1"/>
        <end position="20"/>
    </location>
</feature>
<keyword evidence="2" id="KW-0472">Membrane</keyword>
<evidence type="ECO:0000256" key="1">
    <source>
        <dbReference type="SAM" id="MobiDB-lite"/>
    </source>
</evidence>
<dbReference type="EMBL" id="BMNA01000007">
    <property type="protein sequence ID" value="GGM09986.1"/>
    <property type="molecule type" value="Genomic_DNA"/>
</dbReference>
<proteinExistence type="predicted"/>
<name>A0A917WK64_9ACTN</name>
<dbReference type="RefSeq" id="WP_188943289.1">
    <property type="nucleotide sequence ID" value="NZ_BMNA01000007.1"/>
</dbReference>
<comment type="caution">
    <text evidence="3">The sequence shown here is derived from an EMBL/GenBank/DDBJ whole genome shotgun (WGS) entry which is preliminary data.</text>
</comment>
<evidence type="ECO:0000256" key="2">
    <source>
        <dbReference type="SAM" id="Phobius"/>
    </source>
</evidence>